<name>A0ABP0YTW8_9ROSI</name>
<gene>
    <name evidence="1" type="ORF">CITCOLO1_LOCUS14626</name>
</gene>
<organism evidence="1 2">
    <name type="scientific">Citrullus colocynthis</name>
    <name type="common">colocynth</name>
    <dbReference type="NCBI Taxonomy" id="252529"/>
    <lineage>
        <taxon>Eukaryota</taxon>
        <taxon>Viridiplantae</taxon>
        <taxon>Streptophyta</taxon>
        <taxon>Embryophyta</taxon>
        <taxon>Tracheophyta</taxon>
        <taxon>Spermatophyta</taxon>
        <taxon>Magnoliopsida</taxon>
        <taxon>eudicotyledons</taxon>
        <taxon>Gunneridae</taxon>
        <taxon>Pentapetalae</taxon>
        <taxon>rosids</taxon>
        <taxon>fabids</taxon>
        <taxon>Cucurbitales</taxon>
        <taxon>Cucurbitaceae</taxon>
        <taxon>Benincaseae</taxon>
        <taxon>Citrullus</taxon>
    </lineage>
</organism>
<dbReference type="Proteomes" id="UP001642487">
    <property type="component" value="Chromosome 5"/>
</dbReference>
<proteinExistence type="predicted"/>
<dbReference type="PANTHER" id="PTHR35500:SF1">
    <property type="entry name" value="OS03G0108700 PROTEIN"/>
    <property type="match status" value="1"/>
</dbReference>
<dbReference type="EMBL" id="OZ021739">
    <property type="protein sequence ID" value="CAK9322476.1"/>
    <property type="molecule type" value="Genomic_DNA"/>
</dbReference>
<evidence type="ECO:0000313" key="2">
    <source>
        <dbReference type="Proteomes" id="UP001642487"/>
    </source>
</evidence>
<protein>
    <submittedName>
        <fullName evidence="1">Uncharacterized protein</fullName>
    </submittedName>
</protein>
<keyword evidence="2" id="KW-1185">Reference proteome</keyword>
<sequence length="201" mass="22945">MENVLLLLVDMLSRRILTSINLCNLTFEDLIETSVLISTSLYLYFRVLQFHTYFCLSGSNSLIDSNCIFGMESNGTEFTGKRMKLVMEEQGKDAGISNVLENEKSEMSIRGSEEMESNIACLLEKIESFTQLVSELLESGKTAFKDLSNEFEERIIAIHKDHVEKWQQEIKELRLLDSSNEEASSILCNARNLLQNGHIQF</sequence>
<accession>A0ABP0YTW8</accession>
<evidence type="ECO:0000313" key="1">
    <source>
        <dbReference type="EMBL" id="CAK9322476.1"/>
    </source>
</evidence>
<reference evidence="1 2" key="1">
    <citation type="submission" date="2024-03" db="EMBL/GenBank/DDBJ databases">
        <authorList>
            <person name="Gkanogiannis A."/>
            <person name="Becerra Lopez-Lavalle L."/>
        </authorList>
    </citation>
    <scope>NUCLEOTIDE SEQUENCE [LARGE SCALE GENOMIC DNA]</scope>
</reference>
<dbReference type="PANTHER" id="PTHR35500">
    <property type="entry name" value="OS03G0108700 PROTEIN"/>
    <property type="match status" value="1"/>
</dbReference>